<organism evidence="1 2">
    <name type="scientific">Limosilactobacillus coleohominis 101-4-CHN</name>
    <dbReference type="NCBI Taxonomy" id="575594"/>
    <lineage>
        <taxon>Bacteria</taxon>
        <taxon>Bacillati</taxon>
        <taxon>Bacillota</taxon>
        <taxon>Bacilli</taxon>
        <taxon>Lactobacillales</taxon>
        <taxon>Lactobacillaceae</taxon>
        <taxon>Limosilactobacillus</taxon>
    </lineage>
</organism>
<dbReference type="STRING" id="575594.HMPREF0501_01122"/>
<name>C7XW57_9LACO</name>
<sequence length="101" mass="12066">MTEIQRQVVTAPRNERETIITYDRETETWHIYTDEPKHARKFEKYVSNPERKAYNVADQLIMLEGDIDNGTVNIREKVPLTDLQKKHLQDLHKKPWFLSNT</sequence>
<accession>C7XW57</accession>
<proteinExistence type="predicted"/>
<dbReference type="RefSeq" id="WP_006916978.1">
    <property type="nucleotide sequence ID" value="NZ_GG698804.1"/>
</dbReference>
<protein>
    <submittedName>
        <fullName evidence="1">Uncharacterized protein</fullName>
    </submittedName>
</protein>
<dbReference type="AlphaFoldDB" id="C7XW57"/>
<reference evidence="1 2" key="1">
    <citation type="submission" date="2009-06" db="EMBL/GenBank/DDBJ databases">
        <title>The Genome Sequence of Lactobacillus coleohominis strain 101-4-CHN.</title>
        <authorList>
            <consortium name="The Broad Institute Genome Sequencing Platform"/>
            <person name="Ward D."/>
            <person name="Young S.K."/>
            <person name="Zeng Q."/>
            <person name="Koehrsen M."/>
            <person name="Alvarado L."/>
            <person name="Berlin A."/>
            <person name="Borenstein D."/>
            <person name="Chen Z."/>
            <person name="Engels R."/>
            <person name="Freedman E."/>
            <person name="Gellesch M."/>
            <person name="Goldberg J."/>
            <person name="Griggs A."/>
            <person name="Gujja S."/>
            <person name="Heiman D."/>
            <person name="Hepburn T."/>
            <person name="Howarth C."/>
            <person name="Jen D."/>
            <person name="Larson L."/>
            <person name="Lewis B."/>
            <person name="Mehta T."/>
            <person name="Park D."/>
            <person name="Pearson M."/>
            <person name="Roberts A."/>
            <person name="Saif S."/>
            <person name="Shea T."/>
            <person name="Shenoy N."/>
            <person name="Sisk P."/>
            <person name="Stolte C."/>
            <person name="Sykes S."/>
            <person name="Walk T."/>
            <person name="White J."/>
            <person name="Yandava C."/>
            <person name="Liu Y."/>
            <person name="Xu Q."/>
            <person name="Lander E."/>
            <person name="Nusbaum C."/>
            <person name="Galagan J."/>
            <person name="Birren B."/>
        </authorList>
    </citation>
    <scope>NUCLEOTIDE SEQUENCE [LARGE SCALE GENOMIC DNA]</scope>
    <source>
        <strain evidence="1 2">101-4-CHN</strain>
    </source>
</reference>
<evidence type="ECO:0000313" key="2">
    <source>
        <dbReference type="Proteomes" id="UP000003987"/>
    </source>
</evidence>
<dbReference type="eggNOG" id="ENOG5030BPH">
    <property type="taxonomic scope" value="Bacteria"/>
</dbReference>
<gene>
    <name evidence="1" type="ORF">HMPREF0501_01122</name>
</gene>
<dbReference type="Proteomes" id="UP000003987">
    <property type="component" value="Unassembled WGS sequence"/>
</dbReference>
<dbReference type="OrthoDB" id="2136011at2"/>
<keyword evidence="2" id="KW-1185">Reference proteome</keyword>
<dbReference type="EMBL" id="GG698804">
    <property type="protein sequence ID" value="EEU30117.1"/>
    <property type="molecule type" value="Genomic_DNA"/>
</dbReference>
<evidence type="ECO:0000313" key="1">
    <source>
        <dbReference type="EMBL" id="EEU30117.1"/>
    </source>
</evidence>
<dbReference type="HOGENOM" id="CLU_170200_1_0_9"/>